<evidence type="ECO:0000313" key="2">
    <source>
        <dbReference type="Proteomes" id="UP000838672"/>
    </source>
</evidence>
<evidence type="ECO:0008006" key="3">
    <source>
        <dbReference type="Google" id="ProtNLM"/>
    </source>
</evidence>
<name>A0ABN8DTV4_9VIBR</name>
<reference evidence="1" key="1">
    <citation type="submission" date="2021-11" db="EMBL/GenBank/DDBJ databases">
        <authorList>
            <person name="Rodrigo-Torres L."/>
            <person name="Arahal R. D."/>
            <person name="Lucena T."/>
        </authorList>
    </citation>
    <scope>NUCLEOTIDE SEQUENCE</scope>
    <source>
        <strain evidence="1">CECT 7929</strain>
    </source>
</reference>
<evidence type="ECO:0000313" key="1">
    <source>
        <dbReference type="EMBL" id="CAH0533340.1"/>
    </source>
</evidence>
<dbReference type="EMBL" id="CAKLDI010000001">
    <property type="protein sequence ID" value="CAH0533340.1"/>
    <property type="molecule type" value="Genomic_DNA"/>
</dbReference>
<organism evidence="1 2">
    <name type="scientific">Vibrio stylophorae</name>
    <dbReference type="NCBI Taxonomy" id="659351"/>
    <lineage>
        <taxon>Bacteria</taxon>
        <taxon>Pseudomonadati</taxon>
        <taxon>Pseudomonadota</taxon>
        <taxon>Gammaproteobacteria</taxon>
        <taxon>Vibrionales</taxon>
        <taxon>Vibrionaceae</taxon>
        <taxon>Vibrio</taxon>
    </lineage>
</organism>
<dbReference type="Proteomes" id="UP000838672">
    <property type="component" value="Unassembled WGS sequence"/>
</dbReference>
<accession>A0ABN8DTV4</accession>
<proteinExistence type="predicted"/>
<protein>
    <recommendedName>
        <fullName evidence="3">Glyoxalase</fullName>
    </recommendedName>
</protein>
<gene>
    <name evidence="1" type="ORF">VST7929_01206</name>
</gene>
<sequence>MKTNWSHIIFLIPEQGQDVLSEVGFHMQSLEAIPV</sequence>
<comment type="caution">
    <text evidence="1">The sequence shown here is derived from an EMBL/GenBank/DDBJ whole genome shotgun (WGS) entry which is preliminary data.</text>
</comment>
<keyword evidence="2" id="KW-1185">Reference proteome</keyword>